<protein>
    <recommendedName>
        <fullName evidence="4">UDENN domain-containing protein</fullName>
    </recommendedName>
</protein>
<dbReference type="EMBL" id="JAKROA010000007">
    <property type="protein sequence ID" value="KAL5105884.1"/>
    <property type="molecule type" value="Genomic_DNA"/>
</dbReference>
<feature type="compositionally biased region" description="Acidic residues" evidence="1">
    <location>
        <begin position="522"/>
        <end position="533"/>
    </location>
</feature>
<feature type="region of interest" description="Disordered" evidence="1">
    <location>
        <begin position="288"/>
        <end position="370"/>
    </location>
</feature>
<proteinExistence type="predicted"/>
<reference evidence="2 3" key="1">
    <citation type="journal article" date="2022" name="Front. Cell. Infect. Microbiol.">
        <title>The Genomes of Two Strains of Taenia crassiceps the Animal Model for the Study of Human Cysticercosis.</title>
        <authorList>
            <person name="Bobes R.J."/>
            <person name="Estrada K."/>
            <person name="Rios-Valencia D.G."/>
            <person name="Calderon-Gallegos A."/>
            <person name="de la Torre P."/>
            <person name="Carrero J.C."/>
            <person name="Sanchez-Flores A."/>
            <person name="Laclette J.P."/>
        </authorList>
    </citation>
    <scope>NUCLEOTIDE SEQUENCE [LARGE SCALE GENOMIC DNA]</scope>
    <source>
        <strain evidence="2">WFUcys</strain>
    </source>
</reference>
<evidence type="ECO:0000256" key="1">
    <source>
        <dbReference type="SAM" id="MobiDB-lite"/>
    </source>
</evidence>
<name>A0ABR4Q876_9CEST</name>
<feature type="region of interest" description="Disordered" evidence="1">
    <location>
        <begin position="522"/>
        <end position="551"/>
    </location>
</feature>
<gene>
    <name evidence="2" type="ORF">TcWFU_007751</name>
</gene>
<dbReference type="Proteomes" id="UP001651158">
    <property type="component" value="Unassembled WGS sequence"/>
</dbReference>
<organism evidence="2 3">
    <name type="scientific">Taenia crassiceps</name>
    <dbReference type="NCBI Taxonomy" id="6207"/>
    <lineage>
        <taxon>Eukaryota</taxon>
        <taxon>Metazoa</taxon>
        <taxon>Spiralia</taxon>
        <taxon>Lophotrochozoa</taxon>
        <taxon>Platyhelminthes</taxon>
        <taxon>Cestoda</taxon>
        <taxon>Eucestoda</taxon>
        <taxon>Cyclophyllidea</taxon>
        <taxon>Taeniidae</taxon>
        <taxon>Taenia</taxon>
    </lineage>
</organism>
<evidence type="ECO:0000313" key="2">
    <source>
        <dbReference type="EMBL" id="KAL5105884.1"/>
    </source>
</evidence>
<sequence>MLLDVNNNATSEITTPQPQRRSLILIPLGPAEEPPVFNLALNLNGARNAFLTGIDEWAMKRPTNSRLIHRLVDCCKANLEMVPLTCDTLSKPALMSQAKWFEEIFSMLLPIEGNDSAILHLACVRQQVRSNGRHVRLIILFSYIDEMLSSMLCSQDITKEVLTPCCKAYVTLLCFAAALSPARKRAFELIHFTQRPPSTTSQVQLPQNQQVGFGASVAVTPVKMSESMRELRVYQETFCHWSTATVQFEHTAVFYASKEKSAALERHALQVRARRSSNLIHQSFEYMMQQKPKPQSQQNQLPVPASPSLLTPTKPVSLRSVNSVSDVAFEEDKESSGSDKMSTESGSEESPGQQAKEEKGEEQELEDNDESTIWDAAYDDKGTANGTTDDATCDVGGEVITKKEEVLLISAFLAGIEQDTCSARTWSPSRLQSDTPKKASIIHGSRTCSSSLAKDTGKEMRDEEGEEGKEEMLLTREEPLEKTSELFDTEISYAGSMSQTVCDMCRSATPKRPFTLSVVLETSEDKEEEEENMTDEKRETRTERSENPRSTSFEFTTVGAFKLSDGSPIQIMISGGNVMKHKQTLMEMQRYLLHEKTSTLSAREKVRQYLESTGTSSFTVQTLFSREDEERGGTEEVVRGSGLQTRGTSAISLTESEISKKASKLKESRRTCTFRINEGAPVKLKQLRRSQFKRRKIIWEKYRRYAREEAGSFLEGYRRRPTAVVDDEADCCAVVHQNGGGTSTTVGQFFLRQDVPSRVTTICYSCFKRRQNMWSRQQSLLDEEAETFLAQKLALRESKHPLYSLSLPHPFPSSPAPNSMEGIDIGPARILFTSNRSEDGGLVAHIVTEFPFAPMPPSDPKNIHLVFDVAMAEESIKEHIA</sequence>
<evidence type="ECO:0008006" key="4">
    <source>
        <dbReference type="Google" id="ProtNLM"/>
    </source>
</evidence>
<comment type="caution">
    <text evidence="2">The sequence shown here is derived from an EMBL/GenBank/DDBJ whole genome shotgun (WGS) entry which is preliminary data.</text>
</comment>
<feature type="compositionally biased region" description="Polar residues" evidence="1">
    <location>
        <begin position="338"/>
        <end position="351"/>
    </location>
</feature>
<keyword evidence="3" id="KW-1185">Reference proteome</keyword>
<feature type="compositionally biased region" description="Basic and acidic residues" evidence="1">
    <location>
        <begin position="534"/>
        <end position="547"/>
    </location>
</feature>
<evidence type="ECO:0000313" key="3">
    <source>
        <dbReference type="Proteomes" id="UP001651158"/>
    </source>
</evidence>
<feature type="compositionally biased region" description="Acidic residues" evidence="1">
    <location>
        <begin position="360"/>
        <end position="370"/>
    </location>
</feature>
<feature type="region of interest" description="Disordered" evidence="1">
    <location>
        <begin position="426"/>
        <end position="472"/>
    </location>
</feature>
<feature type="compositionally biased region" description="Low complexity" evidence="1">
    <location>
        <begin position="289"/>
        <end position="300"/>
    </location>
</feature>
<accession>A0ABR4Q876</accession>